<dbReference type="InterPro" id="IPR036047">
    <property type="entry name" value="F-box-like_dom_sf"/>
</dbReference>
<reference evidence="3 4" key="1">
    <citation type="submission" date="2017-09" db="EMBL/GenBank/DDBJ databases">
        <title>WGS assembly of Aquilegia coerulea Goldsmith.</title>
        <authorList>
            <person name="Hodges S."/>
            <person name="Kramer E."/>
            <person name="Nordborg M."/>
            <person name="Tomkins J."/>
            <person name="Borevitz J."/>
            <person name="Derieg N."/>
            <person name="Yan J."/>
            <person name="Mihaltcheva S."/>
            <person name="Hayes R.D."/>
            <person name="Rokhsar D."/>
        </authorList>
    </citation>
    <scope>NUCLEOTIDE SEQUENCE [LARGE SCALE GENOMIC DNA]</scope>
    <source>
        <strain evidence="4">cv. Goldsmith</strain>
    </source>
</reference>
<organism evidence="3 4">
    <name type="scientific">Aquilegia coerulea</name>
    <name type="common">Rocky mountain columbine</name>
    <dbReference type="NCBI Taxonomy" id="218851"/>
    <lineage>
        <taxon>Eukaryota</taxon>
        <taxon>Viridiplantae</taxon>
        <taxon>Streptophyta</taxon>
        <taxon>Embryophyta</taxon>
        <taxon>Tracheophyta</taxon>
        <taxon>Spermatophyta</taxon>
        <taxon>Magnoliopsida</taxon>
        <taxon>Ranunculales</taxon>
        <taxon>Ranunculaceae</taxon>
        <taxon>Thalictroideae</taxon>
        <taxon>Aquilegia</taxon>
    </lineage>
</organism>
<sequence>MLPVRSVLRCRSVCKPWKKIIDDHQFAKLQFTRSRSSLLPSYNNVGYKPIVTSFLFLPCYTNGYGYDDGFYIVEQDKENTNTFNTAKIKFSSSCPPNFSYHCYDQLLYVDGFLCFCLVDGFLSCLCNPATQDWVNFTSFKPSTQLGFGLDFDHINTKFKLAAISYYYYSDGSGGYTTNAQVFTVGSNSSWRDLKNVPQVMCSNFSATVQGSIHWLTHNNDMLSSHILSFDLASENFSFIVLPKCYLEEEFLLEEFHIINFGGDLSVVDFSNNDRVEVWVMKEYSGKESWTKLTVMRKDVVTGVEYIQLFPI</sequence>
<accession>A0A2G5CD94</accession>
<dbReference type="Pfam" id="PF00646">
    <property type="entry name" value="F-box"/>
    <property type="match status" value="1"/>
</dbReference>
<dbReference type="AlphaFoldDB" id="A0A2G5CD94"/>
<dbReference type="STRING" id="218851.A0A2G5CD94"/>
<dbReference type="Proteomes" id="UP000230069">
    <property type="component" value="Unassembled WGS sequence"/>
</dbReference>
<feature type="domain" description="F-box associated beta-propeller type 3" evidence="2">
    <location>
        <begin position="75"/>
        <end position="297"/>
    </location>
</feature>
<feature type="domain" description="F-box" evidence="1">
    <location>
        <begin position="2"/>
        <end position="26"/>
    </location>
</feature>
<dbReference type="Pfam" id="PF08268">
    <property type="entry name" value="FBA_3"/>
    <property type="match status" value="1"/>
</dbReference>
<evidence type="ECO:0008006" key="5">
    <source>
        <dbReference type="Google" id="ProtNLM"/>
    </source>
</evidence>
<dbReference type="Gene3D" id="1.20.1280.50">
    <property type="match status" value="1"/>
</dbReference>
<evidence type="ECO:0000259" key="2">
    <source>
        <dbReference type="Pfam" id="PF08268"/>
    </source>
</evidence>
<evidence type="ECO:0000313" key="4">
    <source>
        <dbReference type="Proteomes" id="UP000230069"/>
    </source>
</evidence>
<dbReference type="OrthoDB" id="610337at2759"/>
<dbReference type="InterPro" id="IPR017451">
    <property type="entry name" value="F-box-assoc_interact_dom"/>
</dbReference>
<protein>
    <recommendedName>
        <fullName evidence="5">F-box domain-containing protein</fullName>
    </recommendedName>
</protein>
<gene>
    <name evidence="3" type="ORF">AQUCO_06100043v1</name>
</gene>
<dbReference type="InterPro" id="IPR001810">
    <property type="entry name" value="F-box_dom"/>
</dbReference>
<dbReference type="NCBIfam" id="TIGR01640">
    <property type="entry name" value="F_box_assoc_1"/>
    <property type="match status" value="1"/>
</dbReference>
<dbReference type="SUPFAM" id="SSF81383">
    <property type="entry name" value="F-box domain"/>
    <property type="match status" value="1"/>
</dbReference>
<proteinExistence type="predicted"/>
<dbReference type="PANTHER" id="PTHR31672:SF13">
    <property type="entry name" value="F-BOX PROTEIN CPR30-LIKE"/>
    <property type="match status" value="1"/>
</dbReference>
<keyword evidence="4" id="KW-1185">Reference proteome</keyword>
<dbReference type="PANTHER" id="PTHR31672">
    <property type="entry name" value="BNACNNG10540D PROTEIN"/>
    <property type="match status" value="1"/>
</dbReference>
<dbReference type="InterPro" id="IPR013187">
    <property type="entry name" value="F-box-assoc_dom_typ3"/>
</dbReference>
<evidence type="ECO:0000259" key="1">
    <source>
        <dbReference type="Pfam" id="PF00646"/>
    </source>
</evidence>
<name>A0A2G5CD94_AQUCA</name>
<dbReference type="InParanoid" id="A0A2G5CD94"/>
<dbReference type="InterPro" id="IPR050796">
    <property type="entry name" value="SCF_F-box_component"/>
</dbReference>
<dbReference type="FunCoup" id="A0A2G5CD94">
    <property type="interactions" value="81"/>
</dbReference>
<evidence type="ECO:0000313" key="3">
    <source>
        <dbReference type="EMBL" id="PIA29256.1"/>
    </source>
</evidence>
<dbReference type="EMBL" id="KZ305078">
    <property type="protein sequence ID" value="PIA29256.1"/>
    <property type="molecule type" value="Genomic_DNA"/>
</dbReference>